<dbReference type="RefSeq" id="WP_005804093.1">
    <property type="nucleotide sequence ID" value="NZ_JGCY01000398.1"/>
</dbReference>
<organism evidence="2 3">
    <name type="scientific">Bacteroides fragilis str. 3988T(B)14</name>
    <dbReference type="NCBI Taxonomy" id="1339315"/>
    <lineage>
        <taxon>Bacteria</taxon>
        <taxon>Pseudomonadati</taxon>
        <taxon>Bacteroidota</taxon>
        <taxon>Bacteroidia</taxon>
        <taxon>Bacteroidales</taxon>
        <taxon>Bacteroidaceae</taxon>
        <taxon>Bacteroides</taxon>
    </lineage>
</organism>
<dbReference type="Pfam" id="PF08867">
    <property type="entry name" value="FRG"/>
    <property type="match status" value="1"/>
</dbReference>
<dbReference type="Proteomes" id="UP000020529">
    <property type="component" value="Unassembled WGS sequence"/>
</dbReference>
<dbReference type="SUPFAM" id="SSF48452">
    <property type="entry name" value="TPR-like"/>
    <property type="match status" value="1"/>
</dbReference>
<dbReference type="InterPro" id="IPR011990">
    <property type="entry name" value="TPR-like_helical_dom_sf"/>
</dbReference>
<accession>A0A015TPW8</accession>
<dbReference type="EMBL" id="JGCY01000398">
    <property type="protein sequence ID" value="EXY72686.1"/>
    <property type="molecule type" value="Genomic_DNA"/>
</dbReference>
<feature type="domain" description="FRG" evidence="1">
    <location>
        <begin position="44"/>
        <end position="146"/>
    </location>
</feature>
<dbReference type="InterPro" id="IPR014966">
    <property type="entry name" value="FRG-dom"/>
</dbReference>
<protein>
    <submittedName>
        <fullName evidence="2">FRG domain protein</fullName>
    </submittedName>
</protein>
<evidence type="ECO:0000259" key="1">
    <source>
        <dbReference type="SMART" id="SM00901"/>
    </source>
</evidence>
<evidence type="ECO:0000313" key="2">
    <source>
        <dbReference type="EMBL" id="EXY72686.1"/>
    </source>
</evidence>
<evidence type="ECO:0000313" key="3">
    <source>
        <dbReference type="Proteomes" id="UP000020529"/>
    </source>
</evidence>
<dbReference type="AlphaFoldDB" id="A0A015TPW8"/>
<gene>
    <name evidence="2" type="ORF">M124_3606</name>
</gene>
<proteinExistence type="predicted"/>
<dbReference type="PATRIC" id="fig|1339315.3.peg.4252"/>
<name>A0A015TPW8_BACFG</name>
<dbReference type="Gene3D" id="1.25.40.10">
    <property type="entry name" value="Tetratricopeptide repeat domain"/>
    <property type="match status" value="1"/>
</dbReference>
<reference evidence="2 3" key="1">
    <citation type="submission" date="2014-02" db="EMBL/GenBank/DDBJ databases">
        <authorList>
            <person name="Sears C."/>
            <person name="Carroll K."/>
            <person name="Sack B.R."/>
            <person name="Qadri F."/>
            <person name="Myers L.L."/>
            <person name="Chung G.-T."/>
            <person name="Escheverria P."/>
            <person name="Fraser C.M."/>
            <person name="Sadzewicz L."/>
            <person name="Shefchek K.A."/>
            <person name="Tallon L."/>
            <person name="Das S.P."/>
            <person name="Daugherty S."/>
            <person name="Mongodin E.F."/>
        </authorList>
    </citation>
    <scope>NUCLEOTIDE SEQUENCE [LARGE SCALE GENOMIC DNA]</scope>
    <source>
        <strain evidence="3">3988T(B)14</strain>
    </source>
</reference>
<dbReference type="SMART" id="SM00901">
    <property type="entry name" value="FRG"/>
    <property type="match status" value="1"/>
</dbReference>
<comment type="caution">
    <text evidence="2">The sequence shown here is derived from an EMBL/GenBank/DDBJ whole genome shotgun (WGS) entry which is preliminary data.</text>
</comment>
<sequence>MEKNMLPKDEEKVLEINDVASCFRKFKEVQKGMEKLEADPKPYVPGKFIFRGVSDEKYHVLSSAGRRLKELNKQNDFIRYHVNLVSNARKMGYGKLDLQTELSDLEILAEIQHLGGATCLTDFTTNFLIALWFATSPKEDADGKLVWLDLGQPTNFRLINYCNGEDEKSSIQKLLKGLDFSLQTRNQNKAEPCFWLWEPPCLNSRIMKQNSVFLFGLRAFPTVSDPKDDNLKFGTILIPNEKKKEIREELEHFFGISAETVFHDFSGYSLNANDVKVPVSENILSTRNCVAAAKENIKKREYSLAVNYLDEAIECLRCRNKDNYECKRKINGKKFCCYTLGEIAFWRGRANADRGYIDEAILNYYEVVKHLLVNNENHGLIYDAYRELIYLYYDKDDFKSAMKMAECLWKLYLEHRDWENNGHDVIFYLLELSILTCQEKLFDHYVKEGEHLKDKFVATNGSFLWVYFESIGKAIFSKDISSLKGSCEEIESIIVAILNDDDHGKNNLIGHYYWDFEDMINWIKSDKNNIDKHCEELINSNIDKLSLFTEKANEAQSRLVNHVFANSVAFSEEIITSVTE</sequence>